<dbReference type="EMBL" id="GG693880">
    <property type="protein sequence ID" value="EES52091.1"/>
    <property type="molecule type" value="Genomic_DNA"/>
</dbReference>
<organism evidence="1 2">
    <name type="scientific">Leptospirillum ferrodiazotrophum</name>
    <dbReference type="NCBI Taxonomy" id="412449"/>
    <lineage>
        <taxon>Bacteria</taxon>
        <taxon>Pseudomonadati</taxon>
        <taxon>Nitrospirota</taxon>
        <taxon>Nitrospiria</taxon>
        <taxon>Nitrospirales</taxon>
        <taxon>Nitrospiraceae</taxon>
        <taxon>Leptospirillum</taxon>
    </lineage>
</organism>
<accession>C6HZ80</accession>
<gene>
    <name evidence="1" type="ORF">UBAL3_94530057</name>
</gene>
<sequence>MPEGAGTLDLGSYLCEELPPKSLDDAFLLLVALVFVRRCFGVTTRSSLYDPPLDQMKIGQSVVKNDGRPDVASRIPTSVGRQFLSPSSSRLLTSFDVGSRLARDRGGGGRSEKSRGIRRGCGRISLDILWFKQECFVRLSNGEEMRMTEERMPENRKNGGSMSAEGRGEVVFPRVFFWSQPPRAEGRSLKGGSTGSG</sequence>
<name>C6HZ80_9BACT</name>
<reference evidence="1 2" key="1">
    <citation type="journal article" date="2009" name="Appl. Environ. Microbiol.">
        <title>Community genomic and proteomic analyses of chemoautotrophic iron-oxidizing "Leptospirillum rubarum" (Group II) and "Leptospirillum ferrodiazotrophum" (Group III) bacteria in acid mine drainage biofilms.</title>
        <authorList>
            <person name="Goltsman D.S."/>
            <person name="Denef V.J."/>
            <person name="Singer S.W."/>
            <person name="VerBerkmoes N.C."/>
            <person name="Lefsrud M."/>
            <person name="Mueller R.S."/>
            <person name="Dick G.J."/>
            <person name="Sun C.L."/>
            <person name="Wheeler K.E."/>
            <person name="Zemla A."/>
            <person name="Baker B.J."/>
            <person name="Hauser L."/>
            <person name="Land M."/>
            <person name="Shah M.B."/>
            <person name="Thelen M.P."/>
            <person name="Hettich R.L."/>
            <person name="Banfield J.F."/>
        </authorList>
    </citation>
    <scope>NUCLEOTIDE SEQUENCE [LARGE SCALE GENOMIC DNA]</scope>
</reference>
<evidence type="ECO:0000313" key="1">
    <source>
        <dbReference type="EMBL" id="EES52091.1"/>
    </source>
</evidence>
<dbReference type="Proteomes" id="UP000009374">
    <property type="component" value="Unassembled WGS sequence"/>
</dbReference>
<proteinExistence type="predicted"/>
<protein>
    <submittedName>
        <fullName evidence="1">Uncharacterized protein</fullName>
    </submittedName>
</protein>
<dbReference type="AlphaFoldDB" id="C6HZ80"/>
<keyword evidence="2" id="KW-1185">Reference proteome</keyword>
<evidence type="ECO:0000313" key="2">
    <source>
        <dbReference type="Proteomes" id="UP000009374"/>
    </source>
</evidence>